<organism evidence="1">
    <name type="scientific">marine sediment metagenome</name>
    <dbReference type="NCBI Taxonomy" id="412755"/>
    <lineage>
        <taxon>unclassified sequences</taxon>
        <taxon>metagenomes</taxon>
        <taxon>ecological metagenomes</taxon>
    </lineage>
</organism>
<proteinExistence type="predicted"/>
<dbReference type="EMBL" id="LAZR01016252">
    <property type="protein sequence ID" value="KKM05302.1"/>
    <property type="molecule type" value="Genomic_DNA"/>
</dbReference>
<comment type="caution">
    <text evidence="1">The sequence shown here is derived from an EMBL/GenBank/DDBJ whole genome shotgun (WGS) entry which is preliminary data.</text>
</comment>
<protein>
    <submittedName>
        <fullName evidence="1">Uncharacterized protein</fullName>
    </submittedName>
</protein>
<feature type="non-terminal residue" evidence="1">
    <location>
        <position position="1"/>
    </location>
</feature>
<name>A0A0F9HQ17_9ZZZZ</name>
<gene>
    <name evidence="1" type="ORF">LCGC14_1755490</name>
</gene>
<accession>A0A0F9HQ17</accession>
<evidence type="ECO:0000313" key="1">
    <source>
        <dbReference type="EMBL" id="KKM05302.1"/>
    </source>
</evidence>
<reference evidence="1" key="1">
    <citation type="journal article" date="2015" name="Nature">
        <title>Complex archaea that bridge the gap between prokaryotes and eukaryotes.</title>
        <authorList>
            <person name="Spang A."/>
            <person name="Saw J.H."/>
            <person name="Jorgensen S.L."/>
            <person name="Zaremba-Niedzwiedzka K."/>
            <person name="Martijn J."/>
            <person name="Lind A.E."/>
            <person name="van Eijk R."/>
            <person name="Schleper C."/>
            <person name="Guy L."/>
            <person name="Ettema T.J."/>
        </authorList>
    </citation>
    <scope>NUCLEOTIDE SEQUENCE</scope>
</reference>
<sequence>DEQIKLYQEALDRKFTKEVAEIQMEETLAQAEKQRVAVLISQGRFEEAETMVSKSVGFTPVERNAQLNIIDRAKKAQAAIIKTDSEKAANISIKENYKKIISGDTDIVAMITGIQDNLVILPGDSNIAVDKLKTFYTTFNSAIEEKTPNSTMIKAKKIISDIRGADITEDKGLEQYNKLFKAEKINAIDNKRYINEIFEASKAAENVPVNTPRAKLYFGLLQGLYEDEALTALEFDRAHTSLEEFFDNNPDANAEQASKYYEELTEGKRRDIIDRVLNPFGFKSGTVASNIRNWLRSRKKGNLPEPIDQEEFEETVKGIPDNKDAEAYYKKWKNKWQ</sequence>
<dbReference type="AlphaFoldDB" id="A0A0F9HQ17"/>